<reference evidence="1" key="1">
    <citation type="submission" date="2023-06" db="EMBL/GenBank/DDBJ databases">
        <authorList>
            <person name="Kurt Z."/>
        </authorList>
    </citation>
    <scope>NUCLEOTIDE SEQUENCE</scope>
</reference>
<dbReference type="Proteomes" id="UP001642409">
    <property type="component" value="Unassembled WGS sequence"/>
</dbReference>
<keyword evidence="3" id="KW-1185">Reference proteome</keyword>
<dbReference type="InterPro" id="IPR009030">
    <property type="entry name" value="Growth_fac_rcpt_cys_sf"/>
</dbReference>
<accession>A0AA86QBL6</accession>
<evidence type="ECO:0000313" key="2">
    <source>
        <dbReference type="EMBL" id="CAL6058634.1"/>
    </source>
</evidence>
<proteinExistence type="predicted"/>
<dbReference type="EMBL" id="CATOUU010000843">
    <property type="protein sequence ID" value="CAI9953976.1"/>
    <property type="molecule type" value="Genomic_DNA"/>
</dbReference>
<reference evidence="2 3" key="2">
    <citation type="submission" date="2024-07" db="EMBL/GenBank/DDBJ databases">
        <authorList>
            <person name="Akdeniz Z."/>
        </authorList>
    </citation>
    <scope>NUCLEOTIDE SEQUENCE [LARGE SCALE GENOMIC DNA]</scope>
</reference>
<evidence type="ECO:0000313" key="1">
    <source>
        <dbReference type="EMBL" id="CAI9953976.1"/>
    </source>
</evidence>
<protein>
    <submittedName>
        <fullName evidence="1">Growth factor receptor cysteine-rich domain superfamily</fullName>
    </submittedName>
    <submittedName>
        <fullName evidence="2">Growth_factor receptor cysteine-rich domain superfamily</fullName>
    </submittedName>
</protein>
<dbReference type="SUPFAM" id="SSF57184">
    <property type="entry name" value="Growth factor receptor domain"/>
    <property type="match status" value="1"/>
</dbReference>
<evidence type="ECO:0000313" key="3">
    <source>
        <dbReference type="Proteomes" id="UP001642409"/>
    </source>
</evidence>
<dbReference type="EMBL" id="CAXDID020000222">
    <property type="protein sequence ID" value="CAL6058634.1"/>
    <property type="molecule type" value="Genomic_DNA"/>
</dbReference>
<dbReference type="AlphaFoldDB" id="A0AA86QBL6"/>
<keyword evidence="1" id="KW-0675">Receptor</keyword>
<gene>
    <name evidence="1" type="ORF">HINF_LOCUS41621</name>
    <name evidence="2" type="ORF">HINF_LOCUS48363</name>
</gene>
<organism evidence="1">
    <name type="scientific">Hexamita inflata</name>
    <dbReference type="NCBI Taxonomy" id="28002"/>
    <lineage>
        <taxon>Eukaryota</taxon>
        <taxon>Metamonada</taxon>
        <taxon>Diplomonadida</taxon>
        <taxon>Hexamitidae</taxon>
        <taxon>Hexamitinae</taxon>
        <taxon>Hexamita</taxon>
    </lineage>
</organism>
<comment type="caution">
    <text evidence="1">The sequence shown here is derived from an EMBL/GenBank/DDBJ whole genome shotgun (WGS) entry which is preliminary data.</text>
</comment>
<sequence>MDKLIAMLLYFCKPCPAGSVYDKMNTCKCNELKGFAGPDPNSCMNCTNVNKIPYQGSCKSCEIGEIIVGYQCECDQQSGYAGNANQCMDCFGQNKIIENNQCKACEIGAKFDIDKCVCDESMGYTGLNANQCDNCWGSRQYFLG</sequence>
<name>A0AA86QBL6_9EUKA</name>